<feature type="domain" description="Glutamine amidotransferase" evidence="1">
    <location>
        <begin position="49"/>
        <end position="194"/>
    </location>
</feature>
<dbReference type="InterPro" id="IPR044992">
    <property type="entry name" value="ChyE-like"/>
</dbReference>
<reference evidence="2 3" key="1">
    <citation type="submission" date="2014-09" db="EMBL/GenBank/DDBJ databases">
        <title>High-quality draft genome sequence of Kocuria marina SO9-6, an actinobacterium isolated from a copper mine.</title>
        <authorList>
            <person name="Castro D.B."/>
            <person name="Pereira L.B."/>
            <person name="Silva M.V."/>
            <person name="Silva B.P."/>
            <person name="Zanardi B.R."/>
            <person name="Carlos C."/>
            <person name="Belgini D.R."/>
            <person name="Limache E.G."/>
            <person name="Lacerda G.V."/>
            <person name="Nery M.B."/>
            <person name="Gomes M.B."/>
            <person name="Souza S."/>
            <person name="Silva T.M."/>
            <person name="Rodrigues V.D."/>
            <person name="Paulino L.C."/>
            <person name="Vicentini R."/>
            <person name="Ferraz L.F."/>
            <person name="Ottoboni L.M."/>
        </authorList>
    </citation>
    <scope>NUCLEOTIDE SEQUENCE [LARGE SCALE GENOMIC DNA]</scope>
    <source>
        <strain evidence="2 3">SO9-6</strain>
    </source>
</reference>
<dbReference type="GO" id="GO:0003922">
    <property type="term" value="F:GMP synthase (glutamine-hydrolyzing) activity"/>
    <property type="evidence" value="ECO:0007669"/>
    <property type="project" value="UniProtKB-EC"/>
</dbReference>
<dbReference type="eggNOG" id="COG0518">
    <property type="taxonomic scope" value="Bacteria"/>
</dbReference>
<dbReference type="InterPro" id="IPR029062">
    <property type="entry name" value="Class_I_gatase-like"/>
</dbReference>
<dbReference type="EC" id="6.3.5.2" evidence="2"/>
<dbReference type="PROSITE" id="PS51273">
    <property type="entry name" value="GATASE_TYPE_1"/>
    <property type="match status" value="1"/>
</dbReference>
<dbReference type="GO" id="GO:0016740">
    <property type="term" value="F:transferase activity"/>
    <property type="evidence" value="ECO:0007669"/>
    <property type="project" value="UniProtKB-KW"/>
</dbReference>
<dbReference type="Proteomes" id="UP000030664">
    <property type="component" value="Unassembled WGS sequence"/>
</dbReference>
<dbReference type="Pfam" id="PF00117">
    <property type="entry name" value="GATase"/>
    <property type="match status" value="1"/>
</dbReference>
<dbReference type="GO" id="GO:0005829">
    <property type="term" value="C:cytosol"/>
    <property type="evidence" value="ECO:0007669"/>
    <property type="project" value="TreeGrafter"/>
</dbReference>
<dbReference type="SUPFAM" id="SSF52317">
    <property type="entry name" value="Class I glutamine amidotransferase-like"/>
    <property type="match status" value="1"/>
</dbReference>
<gene>
    <name evidence="2" type="ORF">AS25_00550</name>
</gene>
<accession>A0A0B0DK21</accession>
<keyword evidence="2" id="KW-0808">Transferase</keyword>
<proteinExistence type="predicted"/>
<dbReference type="PANTHER" id="PTHR42695:SF5">
    <property type="entry name" value="GLUTAMINE AMIDOTRANSFERASE YLR126C-RELATED"/>
    <property type="match status" value="1"/>
</dbReference>
<protein>
    <submittedName>
        <fullName evidence="2">Glutamine amidotransferase</fullName>
        <ecNumber evidence="2">6.3.5.2</ecNumber>
    </submittedName>
</protein>
<dbReference type="RefSeq" id="WP_035959302.1">
    <property type="nucleotide sequence ID" value="NZ_JBBCYS010000004.1"/>
</dbReference>
<keyword evidence="2" id="KW-0315">Glutamine amidotransferase</keyword>
<name>A0A0B0DK21_9MICC</name>
<sequence length="244" mass="27113">MKPFVLLATRGDDVLADEEYRAVARFGGLEEDQLERIRLESGEWPALDLDRYSGIIVGGSPFNSSDPPEEKSRAQRVAETWISALLDDVVARDFPFLGACYGVGTLGIHQGAKVDRSCHEDVGPITVSVTDEGARDPLLADLPREFSAYVGHKEGTRVLPPNAVLLATGTACHVQMYRIKNNLYATQFHPELDPEGLVSRVRAYKDLGYFRPEDTDTVIDRVVNGPAVDQAPRILRAFVERYRR</sequence>
<dbReference type="InterPro" id="IPR017926">
    <property type="entry name" value="GATASE"/>
</dbReference>
<dbReference type="CDD" id="cd01741">
    <property type="entry name" value="GATase1_1"/>
    <property type="match status" value="1"/>
</dbReference>
<comment type="caution">
    <text evidence="2">The sequence shown here is derived from an EMBL/GenBank/DDBJ whole genome shotgun (WGS) entry which is preliminary data.</text>
</comment>
<dbReference type="EMBL" id="JROM01000003">
    <property type="protein sequence ID" value="KHE75594.1"/>
    <property type="molecule type" value="Genomic_DNA"/>
</dbReference>
<organism evidence="2 3">
    <name type="scientific">Kocuria marina</name>
    <dbReference type="NCBI Taxonomy" id="223184"/>
    <lineage>
        <taxon>Bacteria</taxon>
        <taxon>Bacillati</taxon>
        <taxon>Actinomycetota</taxon>
        <taxon>Actinomycetes</taxon>
        <taxon>Micrococcales</taxon>
        <taxon>Micrococcaceae</taxon>
        <taxon>Kocuria</taxon>
    </lineage>
</organism>
<dbReference type="STRING" id="223184.AS25_00550"/>
<dbReference type="AlphaFoldDB" id="A0A0B0DK21"/>
<dbReference type="NCBIfam" id="NF005743">
    <property type="entry name" value="PRK07567.1"/>
    <property type="match status" value="1"/>
</dbReference>
<evidence type="ECO:0000313" key="2">
    <source>
        <dbReference type="EMBL" id="KHE75594.1"/>
    </source>
</evidence>
<dbReference type="PANTHER" id="PTHR42695">
    <property type="entry name" value="GLUTAMINE AMIDOTRANSFERASE YLR126C-RELATED"/>
    <property type="match status" value="1"/>
</dbReference>
<evidence type="ECO:0000313" key="3">
    <source>
        <dbReference type="Proteomes" id="UP000030664"/>
    </source>
</evidence>
<keyword evidence="2" id="KW-0436">Ligase</keyword>
<evidence type="ECO:0000259" key="1">
    <source>
        <dbReference type="Pfam" id="PF00117"/>
    </source>
</evidence>
<dbReference type="Gene3D" id="3.40.50.880">
    <property type="match status" value="1"/>
</dbReference>